<organism evidence="1 2">
    <name type="scientific">Cellulomonas cellasea DSM 20118</name>
    <dbReference type="NCBI Taxonomy" id="1408250"/>
    <lineage>
        <taxon>Bacteria</taxon>
        <taxon>Bacillati</taxon>
        <taxon>Actinomycetota</taxon>
        <taxon>Actinomycetes</taxon>
        <taxon>Micrococcales</taxon>
        <taxon>Cellulomonadaceae</taxon>
        <taxon>Cellulomonas</taxon>
    </lineage>
</organism>
<dbReference type="OrthoDB" id="4299905at2"/>
<comment type="caution">
    <text evidence="1">The sequence shown here is derived from an EMBL/GenBank/DDBJ whole genome shotgun (WGS) entry which is preliminary data.</text>
</comment>
<gene>
    <name evidence="1" type="ORF">Q760_10555</name>
</gene>
<proteinExistence type="predicted"/>
<keyword evidence="2" id="KW-1185">Reference proteome</keyword>
<dbReference type="Proteomes" id="UP000029833">
    <property type="component" value="Unassembled WGS sequence"/>
</dbReference>
<evidence type="ECO:0000313" key="2">
    <source>
        <dbReference type="Proteomes" id="UP000029833"/>
    </source>
</evidence>
<dbReference type="EMBL" id="AXNT01000031">
    <property type="protein sequence ID" value="KGM02916.1"/>
    <property type="molecule type" value="Genomic_DNA"/>
</dbReference>
<protein>
    <submittedName>
        <fullName evidence="1">Plasmid replication, integration and excision activator</fullName>
    </submittedName>
</protein>
<evidence type="ECO:0000313" key="1">
    <source>
        <dbReference type="EMBL" id="KGM02916.1"/>
    </source>
</evidence>
<dbReference type="AlphaFoldDB" id="A0A0A0BC61"/>
<reference evidence="1 2" key="1">
    <citation type="submission" date="2013-10" db="EMBL/GenBank/DDBJ databases">
        <authorList>
            <person name="Wang G."/>
            <person name="Zhuang W."/>
        </authorList>
    </citation>
    <scope>NUCLEOTIDE SEQUENCE [LARGE SCALE GENOMIC DNA]</scope>
    <source>
        <strain evidence="1 2">DSM 20118</strain>
    </source>
</reference>
<dbReference type="STRING" id="1408250.Q760_10555"/>
<name>A0A0A0BC61_9CELL</name>
<sequence>MALARRFKVPHHDVFPFGAYLVSEVTPVYDFEKSTREVKVQDHDKETGLPLWQVDVLDADPEAARKSKTVTIKMAAKVQPVPPPNDGSSPFTAVVFEGLTATPWVDSTRCTAPEPGKSHRCRAQSAWSFRAEGIAPSKRTGSTASARNAA</sequence>
<accession>A0A0A0BC61</accession>
<dbReference type="RefSeq" id="WP_034627206.1">
    <property type="nucleotide sequence ID" value="NZ_AXNT01000031.1"/>
</dbReference>